<dbReference type="AlphaFoldDB" id="A0AAF3FEP0"/>
<dbReference type="Proteomes" id="UP000887575">
    <property type="component" value="Unassembled WGS sequence"/>
</dbReference>
<sequence>MLLIFLQLFSPIFSIKCIRQQGFIEARRVENYTIGSCRGDFCYYFKSDEDIMDRDCFSGFNYPVGCHTYPGKGTLCICNTNNCNKGSIDRNHTMPSVWCSVFSEVFNDHFHDHSLVNALARKSHPICIVNGEIVLDDDQKVTTLKLSGTIPDPHFSYHTDATPLPVGNQPDLIWSFTYNGGFYALQKDPNTISYFGRCTNNYCNYFTFSYIPRNGTKCVLPNGGECEGTFCVYAKGETDLIQKETHQIDGQSVTSHFLVGTQTKSAQYCLSQNASNAEFPILPGIYKFRRVIFYVCDENYCNFDETTAILATQNTTNTYQSGLEKGLTRVISRPSMPPPPSILGDGNWTVPTSGYVDEEENRKV</sequence>
<dbReference type="WBParaSite" id="MBELARI_LOCUS5425">
    <property type="protein sequence ID" value="MBELARI_LOCUS5425"/>
    <property type="gene ID" value="MBELARI_LOCUS5425"/>
</dbReference>
<keyword evidence="2" id="KW-1185">Reference proteome</keyword>
<proteinExistence type="predicted"/>
<organism evidence="2 3">
    <name type="scientific">Mesorhabditis belari</name>
    <dbReference type="NCBI Taxonomy" id="2138241"/>
    <lineage>
        <taxon>Eukaryota</taxon>
        <taxon>Metazoa</taxon>
        <taxon>Ecdysozoa</taxon>
        <taxon>Nematoda</taxon>
        <taxon>Chromadorea</taxon>
        <taxon>Rhabditida</taxon>
        <taxon>Rhabditina</taxon>
        <taxon>Rhabditomorpha</taxon>
        <taxon>Rhabditoidea</taxon>
        <taxon>Rhabditidae</taxon>
        <taxon>Mesorhabditinae</taxon>
        <taxon>Mesorhabditis</taxon>
    </lineage>
</organism>
<accession>A0AAF3FEP0</accession>
<evidence type="ECO:0000256" key="1">
    <source>
        <dbReference type="SAM" id="MobiDB-lite"/>
    </source>
</evidence>
<dbReference type="PANTHER" id="PTHR37433:SF5">
    <property type="entry name" value="DUF753 DOMAIN-CONTAINING PROTEIN-RELATED"/>
    <property type="match status" value="1"/>
</dbReference>
<dbReference type="PANTHER" id="PTHR37433">
    <property type="entry name" value="PROTEIN CBG25136-RELATED"/>
    <property type="match status" value="1"/>
</dbReference>
<feature type="region of interest" description="Disordered" evidence="1">
    <location>
        <begin position="338"/>
        <end position="364"/>
    </location>
</feature>
<evidence type="ECO:0000313" key="2">
    <source>
        <dbReference type="Proteomes" id="UP000887575"/>
    </source>
</evidence>
<name>A0AAF3FEP0_9BILA</name>
<evidence type="ECO:0000313" key="3">
    <source>
        <dbReference type="WBParaSite" id="MBELARI_LOCUS5425"/>
    </source>
</evidence>
<reference evidence="3" key="1">
    <citation type="submission" date="2024-02" db="UniProtKB">
        <authorList>
            <consortium name="WormBaseParasite"/>
        </authorList>
    </citation>
    <scope>IDENTIFICATION</scope>
</reference>
<protein>
    <submittedName>
        <fullName evidence="3">Uncharacterized protein</fullName>
    </submittedName>
</protein>